<accession>A0A6A5SCM8</accession>
<protein>
    <submittedName>
        <fullName evidence="2">Uncharacterized protein</fullName>
    </submittedName>
</protein>
<feature type="transmembrane region" description="Helical" evidence="1">
    <location>
        <begin position="48"/>
        <end position="69"/>
    </location>
</feature>
<organism evidence="2 3">
    <name type="scientific">Clathrospora elynae</name>
    <dbReference type="NCBI Taxonomy" id="706981"/>
    <lineage>
        <taxon>Eukaryota</taxon>
        <taxon>Fungi</taxon>
        <taxon>Dikarya</taxon>
        <taxon>Ascomycota</taxon>
        <taxon>Pezizomycotina</taxon>
        <taxon>Dothideomycetes</taxon>
        <taxon>Pleosporomycetidae</taxon>
        <taxon>Pleosporales</taxon>
        <taxon>Diademaceae</taxon>
        <taxon>Clathrospora</taxon>
    </lineage>
</organism>
<sequence>MSLRTRIANTLVYYIAALITIIIIFAFITFAVFAIYDFLTNIWSCKVSVEFICTAAMVGTGIGITAIAVDMWRRGEDF</sequence>
<dbReference type="AlphaFoldDB" id="A0A6A5SCM8"/>
<feature type="transmembrane region" description="Helical" evidence="1">
    <location>
        <begin position="12"/>
        <end position="36"/>
    </location>
</feature>
<keyword evidence="3" id="KW-1185">Reference proteome</keyword>
<proteinExistence type="predicted"/>
<keyword evidence="1" id="KW-0472">Membrane</keyword>
<dbReference type="Proteomes" id="UP000800038">
    <property type="component" value="Unassembled WGS sequence"/>
</dbReference>
<reference evidence="2" key="1">
    <citation type="journal article" date="2020" name="Stud. Mycol.">
        <title>101 Dothideomycetes genomes: a test case for predicting lifestyles and emergence of pathogens.</title>
        <authorList>
            <person name="Haridas S."/>
            <person name="Albert R."/>
            <person name="Binder M."/>
            <person name="Bloem J."/>
            <person name="Labutti K."/>
            <person name="Salamov A."/>
            <person name="Andreopoulos B."/>
            <person name="Baker S."/>
            <person name="Barry K."/>
            <person name="Bills G."/>
            <person name="Bluhm B."/>
            <person name="Cannon C."/>
            <person name="Castanera R."/>
            <person name="Culley D."/>
            <person name="Daum C."/>
            <person name="Ezra D."/>
            <person name="Gonzalez J."/>
            <person name="Henrissat B."/>
            <person name="Kuo A."/>
            <person name="Liang C."/>
            <person name="Lipzen A."/>
            <person name="Lutzoni F."/>
            <person name="Magnuson J."/>
            <person name="Mondo S."/>
            <person name="Nolan M."/>
            <person name="Ohm R."/>
            <person name="Pangilinan J."/>
            <person name="Park H.-J."/>
            <person name="Ramirez L."/>
            <person name="Alfaro M."/>
            <person name="Sun H."/>
            <person name="Tritt A."/>
            <person name="Yoshinaga Y."/>
            <person name="Zwiers L.-H."/>
            <person name="Turgeon B."/>
            <person name="Goodwin S."/>
            <person name="Spatafora J."/>
            <person name="Crous P."/>
            <person name="Grigoriev I."/>
        </authorList>
    </citation>
    <scope>NUCLEOTIDE SEQUENCE</scope>
    <source>
        <strain evidence="2">CBS 161.51</strain>
    </source>
</reference>
<dbReference type="EMBL" id="ML976107">
    <property type="protein sequence ID" value="KAF1938375.1"/>
    <property type="molecule type" value="Genomic_DNA"/>
</dbReference>
<evidence type="ECO:0000313" key="2">
    <source>
        <dbReference type="EMBL" id="KAF1938375.1"/>
    </source>
</evidence>
<evidence type="ECO:0000256" key="1">
    <source>
        <dbReference type="SAM" id="Phobius"/>
    </source>
</evidence>
<keyword evidence="1" id="KW-1133">Transmembrane helix</keyword>
<gene>
    <name evidence="2" type="ORF">EJ02DRAFT_457936</name>
</gene>
<name>A0A6A5SCM8_9PLEO</name>
<evidence type="ECO:0000313" key="3">
    <source>
        <dbReference type="Proteomes" id="UP000800038"/>
    </source>
</evidence>
<keyword evidence="1" id="KW-0812">Transmembrane</keyword>